<reference evidence="10" key="1">
    <citation type="submission" date="2016-05" db="EMBL/GenBank/DDBJ databases">
        <authorList>
            <person name="Li Y."/>
        </authorList>
    </citation>
    <scope>NUCLEOTIDE SEQUENCE [LARGE SCALE GENOMIC DNA]</scope>
    <source>
        <strain evidence="10">YIC4027</strain>
    </source>
</reference>
<dbReference type="Pfam" id="PF06429">
    <property type="entry name" value="Flg_bbr_C"/>
    <property type="match status" value="1"/>
</dbReference>
<evidence type="ECO:0000256" key="6">
    <source>
        <dbReference type="RuleBase" id="RU362062"/>
    </source>
</evidence>
<dbReference type="Pfam" id="PF00460">
    <property type="entry name" value="Flg_bb_rod"/>
    <property type="match status" value="1"/>
</dbReference>
<sequence length="139" mass="14982">MDPLTSALKVSASGLQAESTRLRIVSENIANARSTGDAPGADPFRRKTVSFAAEVDRASGASLVEVDRIGTDDSEFNVEFDPGSPAADEKGMVKLPNVNILVEMADMREANRAYEANLQTIKQSRDLISQTIDLLRASQ</sequence>
<evidence type="ECO:0000256" key="3">
    <source>
        <dbReference type="ARBA" id="ARBA00017941"/>
    </source>
</evidence>
<accession>A0A1E3V856</accession>
<dbReference type="EMBL" id="LYBW01000060">
    <property type="protein sequence ID" value="ODR89788.1"/>
    <property type="molecule type" value="Genomic_DNA"/>
</dbReference>
<evidence type="ECO:0000259" key="7">
    <source>
        <dbReference type="Pfam" id="PF00460"/>
    </source>
</evidence>
<comment type="similarity">
    <text evidence="2">Belongs to the flagella basal body rod proteins family.</text>
</comment>
<organism evidence="9 10">
    <name type="scientific">Sinorhizobium alkalisoli</name>
    <dbReference type="NCBI Taxonomy" id="1752398"/>
    <lineage>
        <taxon>Bacteria</taxon>
        <taxon>Pseudomonadati</taxon>
        <taxon>Pseudomonadota</taxon>
        <taxon>Alphaproteobacteria</taxon>
        <taxon>Hyphomicrobiales</taxon>
        <taxon>Rhizobiaceae</taxon>
        <taxon>Sinorhizobium/Ensifer group</taxon>
        <taxon>Sinorhizobium</taxon>
    </lineage>
</organism>
<dbReference type="STRING" id="1752398.A8M32_16495"/>
<dbReference type="RefSeq" id="WP_069459494.1">
    <property type="nucleotide sequence ID" value="NZ_CP034909.1"/>
</dbReference>
<dbReference type="GO" id="GO:0030694">
    <property type="term" value="C:bacterial-type flagellum basal body, rod"/>
    <property type="evidence" value="ECO:0007669"/>
    <property type="project" value="UniProtKB-UniRule"/>
</dbReference>
<dbReference type="InterPro" id="IPR019776">
    <property type="entry name" value="Flagellar_basal_body_rod_CS"/>
</dbReference>
<keyword evidence="10" id="KW-1185">Reference proteome</keyword>
<proteinExistence type="inferred from homology"/>
<keyword evidence="9" id="KW-0969">Cilium</keyword>
<evidence type="ECO:0000256" key="1">
    <source>
        <dbReference type="ARBA" id="ARBA00004117"/>
    </source>
</evidence>
<dbReference type="InterPro" id="IPR001444">
    <property type="entry name" value="Flag_bb_rod_N"/>
</dbReference>
<dbReference type="GO" id="GO:0071978">
    <property type="term" value="P:bacterial-type flagellum-dependent swarming motility"/>
    <property type="evidence" value="ECO:0007669"/>
    <property type="project" value="TreeGrafter"/>
</dbReference>
<feature type="domain" description="Flagellar basal body rod protein N-terminal" evidence="7">
    <location>
        <begin position="8"/>
        <end position="32"/>
    </location>
</feature>
<keyword evidence="9" id="KW-0282">Flagellum</keyword>
<dbReference type="NCBIfam" id="TIGR01395">
    <property type="entry name" value="FlgC"/>
    <property type="match status" value="1"/>
</dbReference>
<dbReference type="AlphaFoldDB" id="A0A1E3V856"/>
<keyword evidence="4 6" id="KW-0975">Bacterial flagellum</keyword>
<evidence type="ECO:0000256" key="5">
    <source>
        <dbReference type="ARBA" id="ARBA00025933"/>
    </source>
</evidence>
<evidence type="ECO:0000259" key="8">
    <source>
        <dbReference type="Pfam" id="PF06429"/>
    </source>
</evidence>
<evidence type="ECO:0000313" key="9">
    <source>
        <dbReference type="EMBL" id="ODR89788.1"/>
    </source>
</evidence>
<dbReference type="PANTHER" id="PTHR30435:SF2">
    <property type="entry name" value="FLAGELLAR BASAL-BODY ROD PROTEIN FLGC"/>
    <property type="match status" value="1"/>
</dbReference>
<dbReference type="PANTHER" id="PTHR30435">
    <property type="entry name" value="FLAGELLAR PROTEIN"/>
    <property type="match status" value="1"/>
</dbReference>
<dbReference type="Proteomes" id="UP000094342">
    <property type="component" value="Unassembled WGS sequence"/>
</dbReference>
<evidence type="ECO:0000313" key="10">
    <source>
        <dbReference type="Proteomes" id="UP000094342"/>
    </source>
</evidence>
<keyword evidence="9" id="KW-0966">Cell projection</keyword>
<dbReference type="InterPro" id="IPR006299">
    <property type="entry name" value="FlgC"/>
</dbReference>
<comment type="subunit">
    <text evidence="5 6">The basal body constitutes a major portion of the flagellar organelle and consists of four rings (L,P,S, and M) mounted on a central rod. The rod consists of about 26 subunits of FlgG in the distal portion, and FlgB, FlgC and FlgF are thought to build up the proximal portion of the rod with about 6 subunits each.</text>
</comment>
<dbReference type="OrthoDB" id="9813951at2"/>
<gene>
    <name evidence="9" type="ORF">A8M32_16495</name>
</gene>
<evidence type="ECO:0000256" key="4">
    <source>
        <dbReference type="ARBA" id="ARBA00023143"/>
    </source>
</evidence>
<comment type="caution">
    <text evidence="9">The sequence shown here is derived from an EMBL/GenBank/DDBJ whole genome shotgun (WGS) entry which is preliminary data.</text>
</comment>
<dbReference type="PROSITE" id="PS00588">
    <property type="entry name" value="FLAGELLA_BB_ROD"/>
    <property type="match status" value="1"/>
</dbReference>
<comment type="subcellular location">
    <subcellularLocation>
        <location evidence="1 6">Bacterial flagellum basal body</location>
    </subcellularLocation>
</comment>
<evidence type="ECO:0000256" key="2">
    <source>
        <dbReference type="ARBA" id="ARBA00009677"/>
    </source>
</evidence>
<dbReference type="InterPro" id="IPR010930">
    <property type="entry name" value="Flg_bb/hook_C_dom"/>
</dbReference>
<protein>
    <recommendedName>
        <fullName evidence="3 6">Flagellar basal-body rod protein FlgC</fullName>
    </recommendedName>
</protein>
<feature type="domain" description="Flagellar basal-body/hook protein C-terminal" evidence="8">
    <location>
        <begin position="90"/>
        <end position="134"/>
    </location>
</feature>
<name>A0A1E3V856_9HYPH</name>